<evidence type="ECO:0000313" key="1">
    <source>
        <dbReference type="EMBL" id="MEQ1407368.1"/>
    </source>
</evidence>
<dbReference type="Proteomes" id="UP001496627">
    <property type="component" value="Unassembled WGS sequence"/>
</dbReference>
<proteinExistence type="predicted"/>
<comment type="caution">
    <text evidence="1">The sequence shown here is derived from an EMBL/GenBank/DDBJ whole genome shotgun (WGS) entry which is preliminary data.</text>
</comment>
<evidence type="ECO:0000313" key="2">
    <source>
        <dbReference type="Proteomes" id="UP001496627"/>
    </source>
</evidence>
<organism evidence="1 2">
    <name type="scientific">Neorhizobium phenanthreniclasticum</name>
    <dbReference type="NCBI Taxonomy" id="3157917"/>
    <lineage>
        <taxon>Bacteria</taxon>
        <taxon>Pseudomonadati</taxon>
        <taxon>Pseudomonadota</taxon>
        <taxon>Alphaproteobacteria</taxon>
        <taxon>Hyphomicrobiales</taxon>
        <taxon>Rhizobiaceae</taxon>
        <taxon>Rhizobium/Agrobacterium group</taxon>
        <taxon>Neorhizobium</taxon>
    </lineage>
</organism>
<name>A0ABV0M663_9HYPH</name>
<gene>
    <name evidence="1" type="ORF">ABK249_20780</name>
</gene>
<protein>
    <submittedName>
        <fullName evidence="1">Uncharacterized protein</fullName>
    </submittedName>
</protein>
<keyword evidence="2" id="KW-1185">Reference proteome</keyword>
<accession>A0ABV0M663</accession>
<dbReference type="EMBL" id="JBEAAL010000017">
    <property type="protein sequence ID" value="MEQ1407368.1"/>
    <property type="molecule type" value="Genomic_DNA"/>
</dbReference>
<reference evidence="1 2" key="1">
    <citation type="submission" date="2024-05" db="EMBL/GenBank/DDBJ databases">
        <title>Neorhizobium sp. Rsf11, a plant growth promoting and heavy metal resistant PAH-degrader.</title>
        <authorList>
            <person name="Golubev S.N."/>
            <person name="Muratova A.Y."/>
            <person name="Markelova M.I."/>
        </authorList>
    </citation>
    <scope>NUCLEOTIDE SEQUENCE [LARGE SCALE GENOMIC DNA]</scope>
    <source>
        <strain evidence="1 2">Rsf11</strain>
    </source>
</reference>
<sequence length="59" mass="6329">MSDKVKPFSDKTFCSQSIPPNIGAVNLAASLPRNAYDMVKRNLVGCRIAEEAASQAIFG</sequence>
<dbReference type="RefSeq" id="WP_348863818.1">
    <property type="nucleotide sequence ID" value="NZ_JBEAAL010000017.1"/>
</dbReference>